<sequence>MSAAWGWREHCSVHYRTILATLAIAIALLSFSTYIPELTGVSDQNATRIEANSVATASARDQSTPTGATSDALNMDSPPEGGVSVAITTIASVDTPHMETNYSKVDLSTTRVRVQDIPSYKANRRYVSGGADPSRNKANTHPWSYGEAVTFALHALTGLPPPEESVGATRDETLDTVSVLYLY</sequence>
<keyword evidence="3" id="KW-1185">Reference proteome</keyword>
<evidence type="ECO:0000313" key="3">
    <source>
        <dbReference type="Proteomes" id="UP000054560"/>
    </source>
</evidence>
<feature type="compositionally biased region" description="Polar residues" evidence="1">
    <location>
        <begin position="53"/>
        <end position="72"/>
    </location>
</feature>
<dbReference type="RefSeq" id="XP_014152092.1">
    <property type="nucleotide sequence ID" value="XM_014296617.1"/>
</dbReference>
<dbReference type="EMBL" id="KQ242541">
    <property type="protein sequence ID" value="KNC78190.1"/>
    <property type="molecule type" value="Genomic_DNA"/>
</dbReference>
<dbReference type="Proteomes" id="UP000054560">
    <property type="component" value="Unassembled WGS sequence"/>
</dbReference>
<reference evidence="2 3" key="1">
    <citation type="submission" date="2011-02" db="EMBL/GenBank/DDBJ databases">
        <title>The Genome Sequence of Sphaeroforma arctica JP610.</title>
        <authorList>
            <consortium name="The Broad Institute Genome Sequencing Platform"/>
            <person name="Russ C."/>
            <person name="Cuomo C."/>
            <person name="Young S.K."/>
            <person name="Zeng Q."/>
            <person name="Gargeya S."/>
            <person name="Alvarado L."/>
            <person name="Berlin A."/>
            <person name="Chapman S.B."/>
            <person name="Chen Z."/>
            <person name="Freedman E."/>
            <person name="Gellesch M."/>
            <person name="Goldberg J."/>
            <person name="Griggs A."/>
            <person name="Gujja S."/>
            <person name="Heilman E."/>
            <person name="Heiman D."/>
            <person name="Howarth C."/>
            <person name="Mehta T."/>
            <person name="Neiman D."/>
            <person name="Pearson M."/>
            <person name="Roberts A."/>
            <person name="Saif S."/>
            <person name="Shea T."/>
            <person name="Shenoy N."/>
            <person name="Sisk P."/>
            <person name="Stolte C."/>
            <person name="Sykes S."/>
            <person name="White J."/>
            <person name="Yandava C."/>
            <person name="Burger G."/>
            <person name="Gray M.W."/>
            <person name="Holland P.W.H."/>
            <person name="King N."/>
            <person name="Lang F.B.F."/>
            <person name="Roger A.J."/>
            <person name="Ruiz-Trillo I."/>
            <person name="Haas B."/>
            <person name="Nusbaum C."/>
            <person name="Birren B."/>
        </authorList>
    </citation>
    <scope>NUCLEOTIDE SEQUENCE [LARGE SCALE GENOMIC DNA]</scope>
    <source>
        <strain evidence="2 3">JP610</strain>
    </source>
</reference>
<feature type="region of interest" description="Disordered" evidence="1">
    <location>
        <begin position="53"/>
        <end position="79"/>
    </location>
</feature>
<gene>
    <name evidence="2" type="ORF">SARC_09373</name>
</gene>
<accession>A0A0L0FN33</accession>
<protein>
    <submittedName>
        <fullName evidence="2">Uncharacterized protein</fullName>
    </submittedName>
</protein>
<proteinExistence type="predicted"/>
<evidence type="ECO:0000256" key="1">
    <source>
        <dbReference type="SAM" id="MobiDB-lite"/>
    </source>
</evidence>
<organism evidence="2 3">
    <name type="scientific">Sphaeroforma arctica JP610</name>
    <dbReference type="NCBI Taxonomy" id="667725"/>
    <lineage>
        <taxon>Eukaryota</taxon>
        <taxon>Ichthyosporea</taxon>
        <taxon>Ichthyophonida</taxon>
        <taxon>Sphaeroforma</taxon>
    </lineage>
</organism>
<evidence type="ECO:0000313" key="2">
    <source>
        <dbReference type="EMBL" id="KNC78190.1"/>
    </source>
</evidence>
<dbReference type="GeneID" id="25909877"/>
<dbReference type="AlphaFoldDB" id="A0A0L0FN33"/>
<name>A0A0L0FN33_9EUKA</name>